<dbReference type="Proteomes" id="UP000440224">
    <property type="component" value="Unassembled WGS sequence"/>
</dbReference>
<dbReference type="OrthoDB" id="5022306at2"/>
<dbReference type="InterPro" id="IPR034660">
    <property type="entry name" value="DinB/YfiT-like"/>
</dbReference>
<dbReference type="SUPFAM" id="SSF109854">
    <property type="entry name" value="DinB/YfiT-like putative metalloenzymes"/>
    <property type="match status" value="1"/>
</dbReference>
<sequence length="172" mass="19381">MLLPVLRYQLDISWSLLSLHLSALNDEMCLWEPAPGAWTVRPKDGRWVADLVLPEPDPPPTTTIGWVTWHIGWWWTGAYAHTFGAGRGEKLDMIELAKTVDWPGNTKAVTAWLTGLRDSWAQAMEKLTEADLGQPVAWFDQPLGHVLAWANVELMKNAAEIGQLRLLYGARR</sequence>
<gene>
    <name evidence="2" type="ORF">GF068_14070</name>
</gene>
<accession>A0A6N7PMA4</accession>
<organism evidence="2 3">
    <name type="scientific">Polyangium spumosum</name>
    <dbReference type="NCBI Taxonomy" id="889282"/>
    <lineage>
        <taxon>Bacteria</taxon>
        <taxon>Pseudomonadati</taxon>
        <taxon>Myxococcota</taxon>
        <taxon>Polyangia</taxon>
        <taxon>Polyangiales</taxon>
        <taxon>Polyangiaceae</taxon>
        <taxon>Polyangium</taxon>
    </lineage>
</organism>
<name>A0A6N7PMA4_9BACT</name>
<comment type="caution">
    <text evidence="2">The sequence shown here is derived from an EMBL/GenBank/DDBJ whole genome shotgun (WGS) entry which is preliminary data.</text>
</comment>
<evidence type="ECO:0000259" key="1">
    <source>
        <dbReference type="Pfam" id="PF12867"/>
    </source>
</evidence>
<dbReference type="RefSeq" id="WP_153819922.1">
    <property type="nucleotide sequence ID" value="NZ_WJIE01000004.1"/>
</dbReference>
<feature type="domain" description="DinB-like" evidence="1">
    <location>
        <begin position="9"/>
        <end position="161"/>
    </location>
</feature>
<dbReference type="AlphaFoldDB" id="A0A6N7PMA4"/>
<evidence type="ECO:0000313" key="2">
    <source>
        <dbReference type="EMBL" id="MRG93049.1"/>
    </source>
</evidence>
<dbReference type="Gene3D" id="1.20.120.450">
    <property type="entry name" value="dinb family like domain"/>
    <property type="match status" value="1"/>
</dbReference>
<proteinExistence type="predicted"/>
<dbReference type="InterPro" id="IPR024775">
    <property type="entry name" value="DinB-like"/>
</dbReference>
<protein>
    <submittedName>
        <fullName evidence="2">DinB family protein</fullName>
    </submittedName>
</protein>
<dbReference type="Pfam" id="PF12867">
    <property type="entry name" value="DinB_2"/>
    <property type="match status" value="1"/>
</dbReference>
<reference evidence="2 3" key="1">
    <citation type="submission" date="2019-10" db="EMBL/GenBank/DDBJ databases">
        <title>A soil myxobacterium in the family Polyangiaceae.</title>
        <authorList>
            <person name="Li Y."/>
            <person name="Wang J."/>
        </authorList>
    </citation>
    <scope>NUCLEOTIDE SEQUENCE [LARGE SCALE GENOMIC DNA]</scope>
    <source>
        <strain evidence="2 3">DSM 14734</strain>
    </source>
</reference>
<evidence type="ECO:0000313" key="3">
    <source>
        <dbReference type="Proteomes" id="UP000440224"/>
    </source>
</evidence>
<keyword evidence="3" id="KW-1185">Reference proteome</keyword>
<dbReference type="EMBL" id="WJIE01000004">
    <property type="protein sequence ID" value="MRG93049.1"/>
    <property type="molecule type" value="Genomic_DNA"/>
</dbReference>